<gene>
    <name evidence="1" type="ORF">DDR33_05355</name>
</gene>
<evidence type="ECO:0008006" key="3">
    <source>
        <dbReference type="Google" id="ProtNLM"/>
    </source>
</evidence>
<sequence length="255" mass="28982">MDYSRTKYTLKPSLRQKFEGIIWKIETDDKLNIVAVEVRDADKHIAAFSAFDYASGKTLFKDITVADSWNWGLDRVSDGIVLLHGYMSEQTPEHKGMIAINGEGKTIWQHFNKTLHDVSPSGLITFNPSVQPLTFELTSSADGSTLQYGIEKLAPVSRDIILPDINTRHTDILPQNNIAGPVLSCALNGKTFFSFHLHQDNLFSQKLIITEGDKVILDEFLERDIQKINPEAFFIQHNHLFCIRNKKQEFVSYLV</sequence>
<dbReference type="InterPro" id="IPR032595">
    <property type="entry name" value="DUF4905"/>
</dbReference>
<dbReference type="EMBL" id="QEAS01000003">
    <property type="protein sequence ID" value="PWG81789.1"/>
    <property type="molecule type" value="Genomic_DNA"/>
</dbReference>
<dbReference type="OrthoDB" id="597091at2"/>
<accession>A0A2U2PKU8</accession>
<proteinExistence type="predicted"/>
<organism evidence="1 2">
    <name type="scientific">Pararcticibacter amylolyticus</name>
    <dbReference type="NCBI Taxonomy" id="2173175"/>
    <lineage>
        <taxon>Bacteria</taxon>
        <taxon>Pseudomonadati</taxon>
        <taxon>Bacteroidota</taxon>
        <taxon>Sphingobacteriia</taxon>
        <taxon>Sphingobacteriales</taxon>
        <taxon>Sphingobacteriaceae</taxon>
        <taxon>Pararcticibacter</taxon>
    </lineage>
</organism>
<dbReference type="RefSeq" id="WP_109414731.1">
    <property type="nucleotide sequence ID" value="NZ_QEAS01000003.1"/>
</dbReference>
<dbReference type="AlphaFoldDB" id="A0A2U2PKU8"/>
<name>A0A2U2PKU8_9SPHI</name>
<reference evidence="1 2" key="1">
    <citation type="submission" date="2018-04" db="EMBL/GenBank/DDBJ databases">
        <title>Pedobacter chongqingensis sp. nov., isolated from a rottenly hemp rope.</title>
        <authorList>
            <person name="Cai Y."/>
        </authorList>
    </citation>
    <scope>NUCLEOTIDE SEQUENCE [LARGE SCALE GENOMIC DNA]</scope>
    <source>
        <strain evidence="1 2">FJ4-8</strain>
    </source>
</reference>
<dbReference type="Pfam" id="PF16248">
    <property type="entry name" value="DUF4905"/>
    <property type="match status" value="1"/>
</dbReference>
<evidence type="ECO:0000313" key="2">
    <source>
        <dbReference type="Proteomes" id="UP000245647"/>
    </source>
</evidence>
<keyword evidence="2" id="KW-1185">Reference proteome</keyword>
<evidence type="ECO:0000313" key="1">
    <source>
        <dbReference type="EMBL" id="PWG81789.1"/>
    </source>
</evidence>
<comment type="caution">
    <text evidence="1">The sequence shown here is derived from an EMBL/GenBank/DDBJ whole genome shotgun (WGS) entry which is preliminary data.</text>
</comment>
<dbReference type="Proteomes" id="UP000245647">
    <property type="component" value="Unassembled WGS sequence"/>
</dbReference>
<protein>
    <recommendedName>
        <fullName evidence="3">DUF4905 domain-containing protein</fullName>
    </recommendedName>
</protein>